<evidence type="ECO:0000256" key="4">
    <source>
        <dbReference type="ARBA" id="ARBA00023136"/>
    </source>
</evidence>
<dbReference type="InterPro" id="IPR010432">
    <property type="entry name" value="RDD"/>
</dbReference>
<keyword evidence="4 5" id="KW-0472">Membrane</keyword>
<evidence type="ECO:0000256" key="2">
    <source>
        <dbReference type="ARBA" id="ARBA00022692"/>
    </source>
</evidence>
<feature type="transmembrane region" description="Helical" evidence="5">
    <location>
        <begin position="24"/>
        <end position="45"/>
    </location>
</feature>
<protein>
    <submittedName>
        <fullName evidence="7">RDD family protein</fullName>
    </submittedName>
</protein>
<accession>A0ABW5XG88</accession>
<organism evidence="7 8">
    <name type="scientific">Populibacterium corticicola</name>
    <dbReference type="NCBI Taxonomy" id="1812826"/>
    <lineage>
        <taxon>Bacteria</taxon>
        <taxon>Bacillati</taxon>
        <taxon>Actinomycetota</taxon>
        <taxon>Actinomycetes</taxon>
        <taxon>Micrococcales</taxon>
        <taxon>Jonesiaceae</taxon>
        <taxon>Populibacterium</taxon>
    </lineage>
</organism>
<keyword evidence="2 5" id="KW-0812">Transmembrane</keyword>
<evidence type="ECO:0000313" key="7">
    <source>
        <dbReference type="EMBL" id="MFD2839833.1"/>
    </source>
</evidence>
<comment type="subcellular location">
    <subcellularLocation>
        <location evidence="1">Membrane</location>
        <topology evidence="1">Multi-pass membrane protein</topology>
    </subcellularLocation>
</comment>
<dbReference type="RefSeq" id="WP_377465401.1">
    <property type="nucleotide sequence ID" value="NZ_JBHUOP010000002.1"/>
</dbReference>
<name>A0ABW5XG88_9MICO</name>
<dbReference type="Pfam" id="PF06271">
    <property type="entry name" value="RDD"/>
    <property type="match status" value="1"/>
</dbReference>
<feature type="domain" description="RDD" evidence="6">
    <location>
        <begin position="18"/>
        <end position="144"/>
    </location>
</feature>
<comment type="caution">
    <text evidence="7">The sequence shown here is derived from an EMBL/GenBank/DDBJ whole genome shotgun (WGS) entry which is preliminary data.</text>
</comment>
<evidence type="ECO:0000259" key="6">
    <source>
        <dbReference type="Pfam" id="PF06271"/>
    </source>
</evidence>
<evidence type="ECO:0000313" key="8">
    <source>
        <dbReference type="Proteomes" id="UP001597391"/>
    </source>
</evidence>
<gene>
    <name evidence="7" type="ORF">ACFSYH_04525</name>
</gene>
<keyword evidence="8" id="KW-1185">Reference proteome</keyword>
<evidence type="ECO:0000256" key="3">
    <source>
        <dbReference type="ARBA" id="ARBA00022989"/>
    </source>
</evidence>
<dbReference type="PANTHER" id="PTHR38480">
    <property type="entry name" value="SLR0254 PROTEIN"/>
    <property type="match status" value="1"/>
</dbReference>
<dbReference type="Proteomes" id="UP001597391">
    <property type="component" value="Unassembled WGS sequence"/>
</dbReference>
<evidence type="ECO:0000256" key="5">
    <source>
        <dbReference type="SAM" id="Phobius"/>
    </source>
</evidence>
<dbReference type="PANTHER" id="PTHR38480:SF1">
    <property type="entry name" value="SLR0254 PROTEIN"/>
    <property type="match status" value="1"/>
</dbReference>
<reference evidence="8" key="1">
    <citation type="journal article" date="2019" name="Int. J. Syst. Evol. Microbiol.">
        <title>The Global Catalogue of Microorganisms (GCM) 10K type strain sequencing project: providing services to taxonomists for standard genome sequencing and annotation.</title>
        <authorList>
            <consortium name="The Broad Institute Genomics Platform"/>
            <consortium name="The Broad Institute Genome Sequencing Center for Infectious Disease"/>
            <person name="Wu L."/>
            <person name="Ma J."/>
        </authorList>
    </citation>
    <scope>NUCLEOTIDE SEQUENCE [LARGE SCALE GENOMIC DNA]</scope>
    <source>
        <strain evidence="8">KCTC 33576</strain>
    </source>
</reference>
<proteinExistence type="predicted"/>
<dbReference type="EMBL" id="JBHUOP010000002">
    <property type="protein sequence ID" value="MFD2839833.1"/>
    <property type="molecule type" value="Genomic_DNA"/>
</dbReference>
<keyword evidence="3 5" id="KW-1133">Transmembrane helix</keyword>
<sequence length="271" mass="30207">MSEQYVIGEGVILDARPASFMTRILGYLLDALVYGIVLFGGILVMENAGWLLYGYETQSVILLLVFAFVLLPTIIETLSRGRSLGKLATGVRVVRDDGGPISARHAFIRAIVGVGELWLTLGTVALVVSFTNDRAKRCGDLLAGTYVIRIRSKKARLDQLMVPPPLVNWISNAEISKFPDGLGLSARQFLERRWNMTPQSRATMALTFYNQLSVHVAPQPPFNVPPEEYITAVIAERSRRESVLEQQRLSRAQLIQQRMNTLPFGIRGSEY</sequence>
<evidence type="ECO:0000256" key="1">
    <source>
        <dbReference type="ARBA" id="ARBA00004141"/>
    </source>
</evidence>
<feature type="transmembrane region" description="Helical" evidence="5">
    <location>
        <begin position="57"/>
        <end position="75"/>
    </location>
</feature>